<keyword evidence="2" id="KW-1185">Reference proteome</keyword>
<gene>
    <name evidence="1" type="ORF">HHT355_2633</name>
</gene>
<name>A0A0H5SJX5_HERHM</name>
<dbReference type="EMBL" id="CVTD020000029">
    <property type="protein sequence ID" value="CRZ35814.1"/>
    <property type="molecule type" value="Genomic_DNA"/>
</dbReference>
<proteinExistence type="predicted"/>
<sequence>MVEIIYEQLKTPKSVEELHQRLKESGVKWNKAQLQLFLLMDSNIKKTGDLYSVGGNNLNTIILDIVDKVMDGKPVTPIKRIMEYVPNDITVSAEEISKIAEQSGKYKLHPNGAVLMRAKN</sequence>
<evidence type="ECO:0000313" key="1">
    <source>
        <dbReference type="EMBL" id="CRZ35814.1"/>
    </source>
</evidence>
<protein>
    <submittedName>
        <fullName evidence="1">Uncharacterized protein</fullName>
    </submittedName>
</protein>
<dbReference type="Proteomes" id="UP000236497">
    <property type="component" value="Unassembled WGS sequence"/>
</dbReference>
<organism evidence="1 2">
    <name type="scientific">Herbinix hemicellulosilytica</name>
    <dbReference type="NCBI Taxonomy" id="1564487"/>
    <lineage>
        <taxon>Bacteria</taxon>
        <taxon>Bacillati</taxon>
        <taxon>Bacillota</taxon>
        <taxon>Clostridia</taxon>
        <taxon>Lachnospirales</taxon>
        <taxon>Lachnospiraceae</taxon>
        <taxon>Herbinix</taxon>
    </lineage>
</organism>
<reference evidence="1 2" key="1">
    <citation type="submission" date="2015-06" db="EMBL/GenBank/DDBJ databases">
        <authorList>
            <person name="Wibberg Daniel"/>
        </authorList>
    </citation>
    <scope>NUCLEOTIDE SEQUENCE [LARGE SCALE GENOMIC DNA]</scope>
    <source>
        <strain evidence="1 2">T3/55T</strain>
    </source>
</reference>
<dbReference type="AlphaFoldDB" id="A0A0H5SJX5"/>
<evidence type="ECO:0000313" key="2">
    <source>
        <dbReference type="Proteomes" id="UP000236497"/>
    </source>
</evidence>
<dbReference type="RefSeq" id="WP_103203880.1">
    <property type="nucleotide sequence ID" value="NZ_CVTD020000029.1"/>
</dbReference>
<accession>A0A0H5SJX5</accession>
<dbReference type="OrthoDB" id="2082188at2"/>